<feature type="transmembrane region" description="Helical" evidence="2">
    <location>
        <begin position="569"/>
        <end position="589"/>
    </location>
</feature>
<dbReference type="InterPro" id="IPR052728">
    <property type="entry name" value="O2_lipid_transport_reg"/>
</dbReference>
<feature type="transmembrane region" description="Helical" evidence="2">
    <location>
        <begin position="648"/>
        <end position="665"/>
    </location>
</feature>
<evidence type="ECO:0000313" key="4">
    <source>
        <dbReference type="EMBL" id="KAK3873982.1"/>
    </source>
</evidence>
<evidence type="ECO:0000313" key="5">
    <source>
        <dbReference type="Proteomes" id="UP001286313"/>
    </source>
</evidence>
<evidence type="ECO:0000256" key="1">
    <source>
        <dbReference type="SAM" id="MobiDB-lite"/>
    </source>
</evidence>
<dbReference type="Pfam" id="PF20146">
    <property type="entry name" value="NRF"/>
    <property type="match status" value="1"/>
</dbReference>
<keyword evidence="5" id="KW-1185">Reference proteome</keyword>
<feature type="compositionally biased region" description="Acidic residues" evidence="1">
    <location>
        <begin position="42"/>
        <end position="82"/>
    </location>
</feature>
<evidence type="ECO:0000259" key="3">
    <source>
        <dbReference type="SMART" id="SM00703"/>
    </source>
</evidence>
<dbReference type="PANTHER" id="PTHR11161">
    <property type="entry name" value="O-ACYLTRANSFERASE"/>
    <property type="match status" value="1"/>
</dbReference>
<feature type="region of interest" description="Disordered" evidence="1">
    <location>
        <begin position="1"/>
        <end position="83"/>
    </location>
</feature>
<comment type="caution">
    <text evidence="4">The sequence shown here is derived from an EMBL/GenBank/DDBJ whole genome shotgun (WGS) entry which is preliminary data.</text>
</comment>
<proteinExistence type="predicted"/>
<feature type="transmembrane region" description="Helical" evidence="2">
    <location>
        <begin position="498"/>
        <end position="520"/>
    </location>
</feature>
<keyword evidence="2" id="KW-0472">Membrane</keyword>
<name>A0AAE1KIZ9_PETCI</name>
<dbReference type="Proteomes" id="UP001286313">
    <property type="component" value="Unassembled WGS sequence"/>
</dbReference>
<sequence>MGPRSLKAKNTNENTTSSIVRREKVPDQARRNPPPFLKKAPEEEEEEGEEEEEEEEEEEGEEEEEEETEEGEEEYKEEDEDLCRERSWGDILGTYLPSTDPIIVENAQCRSDVDAFLRVVTDYKLLALVIAQEGSSLWPLKLPDSWGKVPDGIMYGNILTWGVMEECTRILVNTTIEDPVLDVHFRGRYCLVKYRNNEGATTTLQQQQAVQDLQHNIQERHQARMGSLHSVSPLPLVSYGTCMPSSCTPSDLLVSIEAVLGNYSSDLTVDCHTKDEIKWLNAGDVVFIVFLGIIGSVLLFATIADVYINFYNKQQLRKGPLRFLLVFSVSMNLNKIFHINLKEGPHVISCLHGIRAMSMIWVVWGHSYFIDFRATVNLAYATQLTDNVFEQTIMGGNFSVDSFFLMSGLLVTYGVLKEYKRANKINWLKYYIHRYVRLTPPILLTGAATATIARFALVGPEAGQVERSVVDVCREYWWHDILYISNLPNIMKICLPQCWYVCVDLQLYLVAPLVLIPLLYKPKIGMIWMGVVTIIAMMIPMIIMGVYSIPGTLVFDHPAVEPKAYVDVYGKPWCRAGVYLVGMWGGMFLHHYKDRHLKLKMWQAVVGWLVAATLALLVVYGIADYNTLVNYKPITLGVGITFEVLGRMAWGIALLWVIVACHKGYGGPINTFLAHPSWQPLSRLTFSMYLVAFVVQSLYVGVIYTPMYFNHLNQFIQTCGMLFISGIIAVIVSLISEGPIIGLEKILLGS</sequence>
<dbReference type="PANTHER" id="PTHR11161:SF0">
    <property type="entry name" value="O-ACYLTRANSFERASE LIKE PROTEIN"/>
    <property type="match status" value="1"/>
</dbReference>
<dbReference type="AlphaFoldDB" id="A0AAE1KIZ9"/>
<accession>A0AAE1KIZ9</accession>
<feature type="transmembrane region" description="Helical" evidence="2">
    <location>
        <begin position="601"/>
        <end position="623"/>
    </location>
</feature>
<feature type="transmembrane region" description="Helical" evidence="2">
    <location>
        <begin position="285"/>
        <end position="308"/>
    </location>
</feature>
<feature type="transmembrane region" description="Helical" evidence="2">
    <location>
        <begin position="398"/>
        <end position="416"/>
    </location>
</feature>
<dbReference type="SMART" id="SM00703">
    <property type="entry name" value="NRF"/>
    <property type="match status" value="1"/>
</dbReference>
<dbReference type="Pfam" id="PF01757">
    <property type="entry name" value="Acyl_transf_3"/>
    <property type="match status" value="1"/>
</dbReference>
<evidence type="ECO:0000256" key="2">
    <source>
        <dbReference type="SAM" id="Phobius"/>
    </source>
</evidence>
<dbReference type="InterPro" id="IPR002656">
    <property type="entry name" value="Acyl_transf_3_dom"/>
</dbReference>
<dbReference type="EMBL" id="JAWQEG010002155">
    <property type="protein sequence ID" value="KAK3873982.1"/>
    <property type="molecule type" value="Genomic_DNA"/>
</dbReference>
<gene>
    <name evidence="4" type="ORF">Pcinc_021048</name>
</gene>
<feature type="domain" description="Nose resistant-to-fluoxetine protein N-terminal" evidence="3">
    <location>
        <begin position="123"/>
        <end position="277"/>
    </location>
</feature>
<keyword evidence="2" id="KW-0812">Transmembrane</keyword>
<protein>
    <recommendedName>
        <fullName evidence="3">Nose resistant-to-fluoxetine protein N-terminal domain-containing protein</fullName>
    </recommendedName>
</protein>
<feature type="transmembrane region" description="Helical" evidence="2">
    <location>
        <begin position="686"/>
        <end position="709"/>
    </location>
</feature>
<feature type="transmembrane region" description="Helical" evidence="2">
    <location>
        <begin position="715"/>
        <end position="735"/>
    </location>
</feature>
<feature type="transmembrane region" description="Helical" evidence="2">
    <location>
        <begin position="527"/>
        <end position="549"/>
    </location>
</feature>
<feature type="compositionally biased region" description="Basic and acidic residues" evidence="1">
    <location>
        <begin position="20"/>
        <end position="30"/>
    </location>
</feature>
<reference evidence="4" key="1">
    <citation type="submission" date="2023-10" db="EMBL/GenBank/DDBJ databases">
        <title>Genome assemblies of two species of porcelain crab, Petrolisthes cinctipes and Petrolisthes manimaculis (Anomura: Porcellanidae).</title>
        <authorList>
            <person name="Angst P."/>
        </authorList>
    </citation>
    <scope>NUCLEOTIDE SEQUENCE</scope>
    <source>
        <strain evidence="4">PB745_01</strain>
        <tissue evidence="4">Gill</tissue>
    </source>
</reference>
<feature type="transmembrane region" description="Helical" evidence="2">
    <location>
        <begin position="436"/>
        <end position="457"/>
    </location>
</feature>
<dbReference type="InterPro" id="IPR006621">
    <property type="entry name" value="Nose-resist-to-fluoxetine_N"/>
</dbReference>
<feature type="compositionally biased region" description="Polar residues" evidence="1">
    <location>
        <begin position="8"/>
        <end position="19"/>
    </location>
</feature>
<organism evidence="4 5">
    <name type="scientific">Petrolisthes cinctipes</name>
    <name type="common">Flat porcelain crab</name>
    <dbReference type="NCBI Taxonomy" id="88211"/>
    <lineage>
        <taxon>Eukaryota</taxon>
        <taxon>Metazoa</taxon>
        <taxon>Ecdysozoa</taxon>
        <taxon>Arthropoda</taxon>
        <taxon>Crustacea</taxon>
        <taxon>Multicrustacea</taxon>
        <taxon>Malacostraca</taxon>
        <taxon>Eumalacostraca</taxon>
        <taxon>Eucarida</taxon>
        <taxon>Decapoda</taxon>
        <taxon>Pleocyemata</taxon>
        <taxon>Anomura</taxon>
        <taxon>Galatheoidea</taxon>
        <taxon>Porcellanidae</taxon>
        <taxon>Petrolisthes</taxon>
    </lineage>
</organism>
<keyword evidence="2" id="KW-1133">Transmembrane helix</keyword>
<dbReference type="GO" id="GO:0016747">
    <property type="term" value="F:acyltransferase activity, transferring groups other than amino-acyl groups"/>
    <property type="evidence" value="ECO:0007669"/>
    <property type="project" value="InterPro"/>
</dbReference>